<comment type="caution">
    <text evidence="1">The sequence shown here is derived from an EMBL/GenBank/DDBJ whole genome shotgun (WGS) entry which is preliminary data.</text>
</comment>
<feature type="non-terminal residue" evidence="1">
    <location>
        <position position="1"/>
    </location>
</feature>
<organism evidence="1">
    <name type="scientific">Mesotoga infera</name>
    <dbReference type="NCBI Taxonomy" id="1236046"/>
    <lineage>
        <taxon>Bacteria</taxon>
        <taxon>Thermotogati</taxon>
        <taxon>Thermotogota</taxon>
        <taxon>Thermotogae</taxon>
        <taxon>Kosmotogales</taxon>
        <taxon>Kosmotogaceae</taxon>
        <taxon>Mesotoga</taxon>
    </lineage>
</organism>
<protein>
    <submittedName>
        <fullName evidence="1">Peptidase S8</fullName>
    </submittedName>
</protein>
<gene>
    <name evidence="1" type="ORF">ENN47_08910</name>
</gene>
<dbReference type="EMBL" id="DSBT01000261">
    <property type="protein sequence ID" value="HDP78284.1"/>
    <property type="molecule type" value="Genomic_DNA"/>
</dbReference>
<dbReference type="AlphaFoldDB" id="A0A7C1H0J6"/>
<accession>A0A7C1H0J6</accession>
<dbReference type="Proteomes" id="UP000886198">
    <property type="component" value="Unassembled WGS sequence"/>
</dbReference>
<reference evidence="1" key="1">
    <citation type="journal article" date="2020" name="mSystems">
        <title>Genome- and Community-Level Interaction Insights into Carbon Utilization and Element Cycling Functions of Hydrothermarchaeota in Hydrothermal Sediment.</title>
        <authorList>
            <person name="Zhou Z."/>
            <person name="Liu Y."/>
            <person name="Xu W."/>
            <person name="Pan J."/>
            <person name="Luo Z.H."/>
            <person name="Li M."/>
        </authorList>
    </citation>
    <scope>NUCLEOTIDE SEQUENCE [LARGE SCALE GENOMIC DNA]</scope>
    <source>
        <strain evidence="1">SpSt-1179</strain>
    </source>
</reference>
<name>A0A7C1H0J6_9BACT</name>
<sequence length="127" mass="13205">HQGYGLVRADLAVQAASGSTPLDPDPDPEPGTVTVSNVSYSLSRNAKHMYVSVQLDPVVVGASVSVAVYLNGGISQYLTGTTITDTVGVAKFTVVNAPSGTYTTVVTDITAAGYTWDAGYPENSYEK</sequence>
<proteinExistence type="predicted"/>
<evidence type="ECO:0000313" key="1">
    <source>
        <dbReference type="EMBL" id="HDP78284.1"/>
    </source>
</evidence>